<feature type="region of interest" description="Disordered" evidence="7">
    <location>
        <begin position="534"/>
        <end position="586"/>
    </location>
</feature>
<dbReference type="PANTHER" id="PTHR12241">
    <property type="entry name" value="TUBULIN POLYGLUTAMYLASE"/>
    <property type="match status" value="1"/>
</dbReference>
<name>A0A8D0ASP3_SANLU</name>
<evidence type="ECO:0000256" key="5">
    <source>
        <dbReference type="ARBA" id="ARBA00022840"/>
    </source>
</evidence>
<evidence type="ECO:0000256" key="8">
    <source>
        <dbReference type="SAM" id="SignalP"/>
    </source>
</evidence>
<dbReference type="FunFam" id="3.30.470.20:FF:000009">
    <property type="entry name" value="tubulin polyglutamylase TTLL5 isoform X1"/>
    <property type="match status" value="1"/>
</dbReference>
<feature type="chain" id="PRO_5034306174" evidence="8">
    <location>
        <begin position="26"/>
        <end position="891"/>
    </location>
</feature>
<dbReference type="GO" id="GO:0036064">
    <property type="term" value="C:ciliary basal body"/>
    <property type="evidence" value="ECO:0007669"/>
    <property type="project" value="TreeGrafter"/>
</dbReference>
<dbReference type="Proteomes" id="UP000694568">
    <property type="component" value="Unplaced"/>
</dbReference>
<evidence type="ECO:0000256" key="1">
    <source>
        <dbReference type="ARBA" id="ARBA00006820"/>
    </source>
</evidence>
<feature type="coiled-coil region" evidence="6">
    <location>
        <begin position="425"/>
        <end position="466"/>
    </location>
</feature>
<keyword evidence="6" id="KW-0175">Coiled coil</keyword>
<dbReference type="GeneTree" id="ENSGT00940000159078"/>
<dbReference type="GO" id="GO:0000226">
    <property type="term" value="P:microtubule cytoskeleton organization"/>
    <property type="evidence" value="ECO:0007669"/>
    <property type="project" value="TreeGrafter"/>
</dbReference>
<keyword evidence="8" id="KW-0732">Signal</keyword>
<keyword evidence="5" id="KW-0067">ATP-binding</keyword>
<feature type="compositionally biased region" description="Low complexity" evidence="7">
    <location>
        <begin position="573"/>
        <end position="583"/>
    </location>
</feature>
<evidence type="ECO:0000313" key="9">
    <source>
        <dbReference type="Ensembl" id="ENSSLUP00000059363.1"/>
    </source>
</evidence>
<proteinExistence type="inferred from homology"/>
<evidence type="ECO:0000256" key="6">
    <source>
        <dbReference type="SAM" id="Coils"/>
    </source>
</evidence>
<dbReference type="GO" id="GO:0005874">
    <property type="term" value="C:microtubule"/>
    <property type="evidence" value="ECO:0007669"/>
    <property type="project" value="UniProtKB-KW"/>
</dbReference>
<protein>
    <submittedName>
        <fullName evidence="9">Tubulin tyrosine ligase-like family, member 7</fullName>
    </submittedName>
</protein>
<reference evidence="9" key="1">
    <citation type="submission" date="2025-08" db="UniProtKB">
        <authorList>
            <consortium name="Ensembl"/>
        </authorList>
    </citation>
    <scope>IDENTIFICATION</scope>
</reference>
<sequence length="891" mass="102778">MDGSFLLLPVFFVLELIVLQVKVKGQGIWCWKFALHPLRRDCTLWPLGCLFREMCKKGLIIVLYSKFFPPVRIVIKEVDYIKTREDDETANLIWNDSAVQHEKIAELRNYQRINHFPGMGEICRKDCLARNMSKMIKCQPQEYSFIPKTWIFPAEYTQFQNYVKELRRKRKQKTFIVKPANGAMGHGISLIRNCEKLPAQEHFIVQEYLDKPFLMEGYKFDLRIYILVTSCDPLRIFLYNDGLVRMGTEKYHAPSEANLSQLYMHLTNYSVNKHNENFERDETVDKGSKRSISWFTEFLRTNDYDVAKFWGDVSELVVKTIIVAEPHVLHAYRMCRPGQPPGSDSVCFEVLGFDIILDRKLKPWLLEINRAPSFGTDQKIDYDVKKGVLLNALKLLNIRYSSDKKRNLAQQKAEAQRRLYGHGSMKKLSAASSDWEKQRHTLERRREELKERLAQVRKQISRDEHEKQHLGNYRRIYPPDDKLLLEKYESLLSAAFQTFLAGRAASLQKEMNNPLKRMKEEDILDLLEQCELDDEKLMGKSSRQRGPKPMTAMPESSQTPRRQRPDYLADFTSGSSGDDSCSSSDEEKLNFDSESVFLPPPFPLCFPAGRMHWKPPIKSLKPSPAPSASPTLSGPIRRSISCPRSIASLSSPNEVRALSTRPSPTVPIATPLVRPSSATLRSHSLSRSGSAHRVPHSNSLGTIHSNIGDPLINLRSKEQEAELVRQTLAVLTAMRIRFPGKTEEEAEAVLDEILDNWKYHKSKVASYWLVKLDSTKQRKVLDIVRTNVRSALQRIWREPDVESLHLYRLFNRVFNRLLWSHGQGLWNCFLNTGSSWETIFSKSSEVVSPQELQCCRRLVQLCRDCLLVVYKFVSESRGSLTGLSPEWDDTR</sequence>
<evidence type="ECO:0000256" key="2">
    <source>
        <dbReference type="ARBA" id="ARBA00022598"/>
    </source>
</evidence>
<dbReference type="SUPFAM" id="SSF56059">
    <property type="entry name" value="Glutathione synthetase ATP-binding domain-like"/>
    <property type="match status" value="1"/>
</dbReference>
<dbReference type="AlphaFoldDB" id="A0A8D0ASP3"/>
<keyword evidence="4" id="KW-0547">Nucleotide-binding</keyword>
<gene>
    <name evidence="9" type="primary">ttll7</name>
</gene>
<reference evidence="9" key="2">
    <citation type="submission" date="2025-09" db="UniProtKB">
        <authorList>
            <consortium name="Ensembl"/>
        </authorList>
    </citation>
    <scope>IDENTIFICATION</scope>
</reference>
<dbReference type="PANTHER" id="PTHR12241:SF147">
    <property type="entry name" value="TUBULIN POLYGLUTAMYLASE TTLL7"/>
    <property type="match status" value="1"/>
</dbReference>
<evidence type="ECO:0000256" key="3">
    <source>
        <dbReference type="ARBA" id="ARBA00022701"/>
    </source>
</evidence>
<dbReference type="GO" id="GO:0015631">
    <property type="term" value="F:tubulin binding"/>
    <property type="evidence" value="ECO:0007669"/>
    <property type="project" value="TreeGrafter"/>
</dbReference>
<feature type="compositionally biased region" description="Low complexity" evidence="7">
    <location>
        <begin position="618"/>
        <end position="635"/>
    </location>
</feature>
<feature type="region of interest" description="Disordered" evidence="7">
    <location>
        <begin position="618"/>
        <end position="637"/>
    </location>
</feature>
<feature type="signal peptide" evidence="8">
    <location>
        <begin position="1"/>
        <end position="25"/>
    </location>
</feature>
<keyword evidence="3" id="KW-0493">Microtubule</keyword>
<dbReference type="Gene3D" id="3.30.470.20">
    <property type="entry name" value="ATP-grasp fold, B domain"/>
    <property type="match status" value="1"/>
</dbReference>
<dbReference type="InterPro" id="IPR004344">
    <property type="entry name" value="TTL/TTLL_fam"/>
</dbReference>
<dbReference type="PROSITE" id="PS51221">
    <property type="entry name" value="TTL"/>
    <property type="match status" value="1"/>
</dbReference>
<keyword evidence="10" id="KW-1185">Reference proteome</keyword>
<comment type="similarity">
    <text evidence="1">Belongs to the tubulin--tyrosine ligase family.</text>
</comment>
<evidence type="ECO:0000256" key="4">
    <source>
        <dbReference type="ARBA" id="ARBA00022741"/>
    </source>
</evidence>
<dbReference type="Pfam" id="PF03133">
    <property type="entry name" value="TTL"/>
    <property type="match status" value="1"/>
</dbReference>
<keyword evidence="2" id="KW-0436">Ligase</keyword>
<accession>A0A8D0ASP3</accession>
<dbReference type="GO" id="GO:0005524">
    <property type="term" value="F:ATP binding"/>
    <property type="evidence" value="ECO:0007669"/>
    <property type="project" value="UniProtKB-KW"/>
</dbReference>
<dbReference type="GO" id="GO:0070740">
    <property type="term" value="F:tubulin-glutamic acid ligase activity"/>
    <property type="evidence" value="ECO:0007669"/>
    <property type="project" value="TreeGrafter"/>
</dbReference>
<dbReference type="Ensembl" id="ENSSLUT00000061053.1">
    <property type="protein sequence ID" value="ENSSLUP00000059363.1"/>
    <property type="gene ID" value="ENSSLUG00000025349.1"/>
</dbReference>
<organism evidence="9 10">
    <name type="scientific">Sander lucioperca</name>
    <name type="common">Pike-perch</name>
    <name type="synonym">Perca lucioperca</name>
    <dbReference type="NCBI Taxonomy" id="283035"/>
    <lineage>
        <taxon>Eukaryota</taxon>
        <taxon>Metazoa</taxon>
        <taxon>Chordata</taxon>
        <taxon>Craniata</taxon>
        <taxon>Vertebrata</taxon>
        <taxon>Euteleostomi</taxon>
        <taxon>Actinopterygii</taxon>
        <taxon>Neopterygii</taxon>
        <taxon>Teleostei</taxon>
        <taxon>Neoteleostei</taxon>
        <taxon>Acanthomorphata</taxon>
        <taxon>Eupercaria</taxon>
        <taxon>Perciformes</taxon>
        <taxon>Percoidei</taxon>
        <taxon>Percidae</taxon>
        <taxon>Luciopercinae</taxon>
        <taxon>Sander</taxon>
    </lineage>
</organism>
<evidence type="ECO:0000256" key="7">
    <source>
        <dbReference type="SAM" id="MobiDB-lite"/>
    </source>
</evidence>
<evidence type="ECO:0000313" key="10">
    <source>
        <dbReference type="Proteomes" id="UP000694568"/>
    </source>
</evidence>